<comment type="caution">
    <text evidence="2">The sequence shown here is derived from an EMBL/GenBank/DDBJ whole genome shotgun (WGS) entry which is preliminary data.</text>
</comment>
<dbReference type="AlphaFoldDB" id="A0A242N6L6"/>
<accession>A0A242N6L6</accession>
<protein>
    <submittedName>
        <fullName evidence="2">Uncharacterized protein</fullName>
    </submittedName>
</protein>
<reference evidence="2 3" key="1">
    <citation type="submission" date="2017-03" db="EMBL/GenBank/DDBJ databases">
        <title>Genome analysis of strain PAMC 26510.</title>
        <authorList>
            <person name="Oh H.-M."/>
            <person name="Yang J.-A."/>
        </authorList>
    </citation>
    <scope>NUCLEOTIDE SEQUENCE [LARGE SCALE GENOMIC DNA]</scope>
    <source>
        <strain evidence="2 3">PAMC 26510</strain>
    </source>
</reference>
<gene>
    <name evidence="2" type="ORF">PAMC26510_05700</name>
</gene>
<evidence type="ECO:0000256" key="1">
    <source>
        <dbReference type="SAM" id="MobiDB-lite"/>
    </source>
</evidence>
<dbReference type="EMBL" id="NBTY01000028">
    <property type="protein sequence ID" value="OTP79320.1"/>
    <property type="molecule type" value="Genomic_DNA"/>
</dbReference>
<feature type="region of interest" description="Disordered" evidence="1">
    <location>
        <begin position="1"/>
        <end position="23"/>
    </location>
</feature>
<feature type="compositionally biased region" description="Polar residues" evidence="1">
    <location>
        <begin position="1"/>
        <end position="19"/>
    </location>
</feature>
<sequence length="49" mass="5508">MLSTASTGLINPTVNSHQSTRVREKVRRFKAARHPQRFTRKATGVQACL</sequence>
<proteinExistence type="predicted"/>
<evidence type="ECO:0000313" key="3">
    <source>
        <dbReference type="Proteomes" id="UP000194546"/>
    </source>
</evidence>
<evidence type="ECO:0000313" key="2">
    <source>
        <dbReference type="EMBL" id="OTP79320.1"/>
    </source>
</evidence>
<dbReference type="Proteomes" id="UP000194546">
    <property type="component" value="Unassembled WGS sequence"/>
</dbReference>
<name>A0A242N6L6_CABSO</name>
<organism evidence="2 3">
    <name type="scientific">Caballeronia sordidicola</name>
    <name type="common">Burkholderia sordidicola</name>
    <dbReference type="NCBI Taxonomy" id="196367"/>
    <lineage>
        <taxon>Bacteria</taxon>
        <taxon>Pseudomonadati</taxon>
        <taxon>Pseudomonadota</taxon>
        <taxon>Betaproteobacteria</taxon>
        <taxon>Burkholderiales</taxon>
        <taxon>Burkholderiaceae</taxon>
        <taxon>Caballeronia</taxon>
    </lineage>
</organism>